<dbReference type="PANTHER" id="PTHR22683">
    <property type="entry name" value="SPORULATION PROTEIN RELATED"/>
    <property type="match status" value="1"/>
</dbReference>
<dbReference type="PANTHER" id="PTHR22683:SF1">
    <property type="entry name" value="TYPE VII SECRETION SYSTEM PROTEIN ESSC"/>
    <property type="match status" value="1"/>
</dbReference>
<protein>
    <submittedName>
        <fullName evidence="7">Cell division protein FtsK</fullName>
    </submittedName>
</protein>
<dbReference type="GO" id="GO:0051301">
    <property type="term" value="P:cell division"/>
    <property type="evidence" value="ECO:0007669"/>
    <property type="project" value="UniProtKB-KW"/>
</dbReference>
<dbReference type="Proteomes" id="UP000655366">
    <property type="component" value="Unassembled WGS sequence"/>
</dbReference>
<evidence type="ECO:0000256" key="3">
    <source>
        <dbReference type="PROSITE-ProRule" id="PRU00289"/>
    </source>
</evidence>
<gene>
    <name evidence="7" type="ORF">IV500_05190</name>
</gene>
<keyword evidence="2 3" id="KW-0067">ATP-binding</keyword>
<dbReference type="SUPFAM" id="SSF52540">
    <property type="entry name" value="P-loop containing nucleoside triphosphate hydrolases"/>
    <property type="match status" value="1"/>
</dbReference>
<dbReference type="Pfam" id="PF01580">
    <property type="entry name" value="FtsK_SpoIIIE"/>
    <property type="match status" value="1"/>
</dbReference>
<keyword evidence="5" id="KW-0812">Transmembrane</keyword>
<accession>A0A931CNW0</accession>
<keyword evidence="7" id="KW-0131">Cell cycle</keyword>
<dbReference type="PROSITE" id="PS50901">
    <property type="entry name" value="FTSK"/>
    <property type="match status" value="1"/>
</dbReference>
<evidence type="ECO:0000256" key="2">
    <source>
        <dbReference type="ARBA" id="ARBA00022840"/>
    </source>
</evidence>
<dbReference type="RefSeq" id="WP_196395749.1">
    <property type="nucleotide sequence ID" value="NZ_JADNYM010000005.1"/>
</dbReference>
<keyword evidence="8" id="KW-1185">Reference proteome</keyword>
<feature type="transmembrane region" description="Helical" evidence="5">
    <location>
        <begin position="180"/>
        <end position="205"/>
    </location>
</feature>
<keyword evidence="7" id="KW-0132">Cell division</keyword>
<evidence type="ECO:0000256" key="1">
    <source>
        <dbReference type="ARBA" id="ARBA00022741"/>
    </source>
</evidence>
<evidence type="ECO:0000313" key="8">
    <source>
        <dbReference type="Proteomes" id="UP000655366"/>
    </source>
</evidence>
<feature type="transmembrane region" description="Helical" evidence="5">
    <location>
        <begin position="14"/>
        <end position="31"/>
    </location>
</feature>
<dbReference type="InterPro" id="IPR050206">
    <property type="entry name" value="FtsK/SpoIIIE/SftA"/>
</dbReference>
<evidence type="ECO:0000256" key="5">
    <source>
        <dbReference type="SAM" id="Phobius"/>
    </source>
</evidence>
<evidence type="ECO:0000259" key="6">
    <source>
        <dbReference type="PROSITE" id="PS50901"/>
    </source>
</evidence>
<keyword evidence="5" id="KW-0472">Membrane</keyword>
<proteinExistence type="predicted"/>
<reference evidence="7 8" key="1">
    <citation type="submission" date="2020-11" db="EMBL/GenBank/DDBJ databases">
        <title>Arthrobacter antarcticus sp. nov., isolated from Antarctic Soil.</title>
        <authorList>
            <person name="Li J."/>
        </authorList>
    </citation>
    <scope>NUCLEOTIDE SEQUENCE [LARGE SCALE GENOMIC DNA]</scope>
    <source>
        <strain evidence="7 8">Z1-20</strain>
    </source>
</reference>
<dbReference type="InterPro" id="IPR027417">
    <property type="entry name" value="P-loop_NTPase"/>
</dbReference>
<dbReference type="GO" id="GO:0003677">
    <property type="term" value="F:DNA binding"/>
    <property type="evidence" value="ECO:0007669"/>
    <property type="project" value="InterPro"/>
</dbReference>
<dbReference type="Gene3D" id="3.40.50.300">
    <property type="entry name" value="P-loop containing nucleotide triphosphate hydrolases"/>
    <property type="match status" value="1"/>
</dbReference>
<feature type="domain" description="FtsK" evidence="6">
    <location>
        <begin position="810"/>
        <end position="1018"/>
    </location>
</feature>
<name>A0A931CNW0_9MICC</name>
<dbReference type="GO" id="GO:0005524">
    <property type="term" value="F:ATP binding"/>
    <property type="evidence" value="ECO:0007669"/>
    <property type="project" value="UniProtKB-UniRule"/>
</dbReference>
<evidence type="ECO:0000313" key="7">
    <source>
        <dbReference type="EMBL" id="MBG0738814.1"/>
    </source>
</evidence>
<evidence type="ECO:0000256" key="4">
    <source>
        <dbReference type="SAM" id="MobiDB-lite"/>
    </source>
</evidence>
<comment type="caution">
    <text evidence="7">The sequence shown here is derived from an EMBL/GenBank/DDBJ whole genome shotgun (WGS) entry which is preliminary data.</text>
</comment>
<sequence length="1427" mass="154774">MAAPRRNQAPGKPITPLVMLGAAAAAGYAIYQGYPGIALIWAGLLVSAWTHPPAMFTGKKDARGYPSPAHPGEQATMNKYRHWEDLKFKLVLPNVDWLPGLKPRLSFLVALWAGSAAYLIPVKDETYTNGYGPWINAAAAFLAIVQYSASRRRTQVADDENPGARVDSLIALAKKNVAKVIGLTIAGIVVGGIVGTVATVLLPLATTAFGVHAIPDPAIWALVLTGGPLALLSRAWITEALEHWRIVVAAREEWKGRWEMLKQDPAPRLIDRQEVGSAIIDTFDAPAGTGAAPYFVMADKINPTLGTGAKFAVLDVPNLDSNNSPVPGTKHPLRFEIVRWPSDQMPDITDPETPKEVVYQLVRCAIAWAADGVYSRPVIDDVHLLTCPPAPAGDDEKRAPAGGAAWAITWYLPDGPPPSYIRANGRNEMQDALQAHVLVDHRAQNGNGCAYAGALLDPDTNWDPSCGLTTKDMKKLADEDQWNNRWAEAAPKHKANPPVMEASTASTARLKNGVTINHLAFITRQGMTPHDFFLFEPALPSTLNAAPFVAMTGFPGTGKRPGERHPQAFSVHWSTESVPAKPDDLAPVPRSEGPKWVLAGLVNQAFKAAKLSDRPEIAAVTCLTKPESRQHIWKIDLRLYGGVTLNDVRGMAQRIRQHWASDWLRVAAAQDGCTIVVGARPSKVQLASPRHEQYLESLNWDQVFLDSGISGIGGMMPVLTNVDHMPRNQQVSILDFDLPTGMDFTSFTGVRTKLESNSGNSFVEPRRIKNASNKIQLLTCEVNPMPEKAGYDWDYIDSSDFIPFATGVDGEPVEYNFRVDAHLLCAGASGGGKSVLLQSLAYGCLIREYELYVADPTKGGADFKFAEPYAKAFTATPFEAAAMMKGIYAEVVRRKNLNTAHEVGNYRDLPEDIRPKHMVILLDEFTSLMGQDPVPPASDDPEMDIERDMIIATNRAKTEVGVYAGKIAREARSAGATLILATQKLAAKMLDTIPGAGDLKVNLSRLLMGKATYGDKQSALRAPQDAPDLGDAIPPGRGLFETTAGAAMAIQAWYDPAEQIVLREKLSQRIEPLAESAKLELTPFMMKIPEVAGGIFAPAPAVRRPATAAVVDLGEIELAFDDLDWSELELTEDQPAAAGTVQDDAVEDTVTTVNDDGDDELLWPEDEAEPDVDETSVVFFDVDGSISPFTFREGLDHMAAPGHGTVMFDPAVLGRMAALPVLQAWLSPWEDDAPDNFGHLLPRAVEALIADTEETGWWKIDAALDWLRENPRIRRLVWIDDELGSEDPILSLTYQDIAAEAFEAAGVEALLVVPNADQGVTDSELDEIEAFFDTSSPRTRAAVRGEVPAEAPVADLVPAPGVTAVPDELDWSEMEADVATPATEESGVEDPFTVPAPVTAVPDLFDDPFAETAPRKRFVPDDDDPFA</sequence>
<keyword evidence="1 3" id="KW-0547">Nucleotide-binding</keyword>
<feature type="region of interest" description="Disordered" evidence="4">
    <location>
        <begin position="1398"/>
        <end position="1427"/>
    </location>
</feature>
<feature type="binding site" evidence="3">
    <location>
        <begin position="827"/>
        <end position="834"/>
    </location>
    <ligand>
        <name>ATP</name>
        <dbReference type="ChEBI" id="CHEBI:30616"/>
    </ligand>
</feature>
<feature type="transmembrane region" description="Helical" evidence="5">
    <location>
        <begin position="105"/>
        <end position="121"/>
    </location>
</feature>
<dbReference type="EMBL" id="JADNYM010000005">
    <property type="protein sequence ID" value="MBG0738814.1"/>
    <property type="molecule type" value="Genomic_DNA"/>
</dbReference>
<dbReference type="InterPro" id="IPR002543">
    <property type="entry name" value="FtsK_dom"/>
</dbReference>
<organism evidence="7 8">
    <name type="scientific">Arthrobacter terrae</name>
    <dbReference type="NCBI Taxonomy" id="2935737"/>
    <lineage>
        <taxon>Bacteria</taxon>
        <taxon>Bacillati</taxon>
        <taxon>Actinomycetota</taxon>
        <taxon>Actinomycetes</taxon>
        <taxon>Micrococcales</taxon>
        <taxon>Micrococcaceae</taxon>
        <taxon>Arthrobacter</taxon>
    </lineage>
</organism>
<keyword evidence="5" id="KW-1133">Transmembrane helix</keyword>